<dbReference type="KEGG" id="psco:LY89DRAFT_710399"/>
<dbReference type="Proteomes" id="UP000070700">
    <property type="component" value="Unassembled WGS sequence"/>
</dbReference>
<dbReference type="InterPro" id="IPR010730">
    <property type="entry name" value="HET"/>
</dbReference>
<gene>
    <name evidence="2" type="ORF">LY89DRAFT_710399</name>
</gene>
<evidence type="ECO:0000313" key="3">
    <source>
        <dbReference type="Proteomes" id="UP000070700"/>
    </source>
</evidence>
<dbReference type="AlphaFoldDB" id="A0A194WUR6"/>
<evidence type="ECO:0000313" key="2">
    <source>
        <dbReference type="EMBL" id="KUJ11357.1"/>
    </source>
</evidence>
<keyword evidence="3" id="KW-1185">Reference proteome</keyword>
<reference evidence="2 3" key="1">
    <citation type="submission" date="2015-10" db="EMBL/GenBank/DDBJ databases">
        <title>Full genome of DAOMC 229536 Phialocephala scopiformis, a fungal endophyte of spruce producing the potent anti-insectan compound rugulosin.</title>
        <authorList>
            <consortium name="DOE Joint Genome Institute"/>
            <person name="Walker A.K."/>
            <person name="Frasz S.L."/>
            <person name="Seifert K.A."/>
            <person name="Miller J.D."/>
            <person name="Mondo S.J."/>
            <person name="Labutti K."/>
            <person name="Lipzen A."/>
            <person name="Dockter R."/>
            <person name="Kennedy M."/>
            <person name="Grigoriev I.V."/>
            <person name="Spatafora J.W."/>
        </authorList>
    </citation>
    <scope>NUCLEOTIDE SEQUENCE [LARGE SCALE GENOMIC DNA]</scope>
    <source>
        <strain evidence="2 3">CBS 120377</strain>
    </source>
</reference>
<protein>
    <submittedName>
        <fullName evidence="2">HET-domain-containing protein</fullName>
    </submittedName>
</protein>
<proteinExistence type="predicted"/>
<sequence>MRLINTTTLQLEEYFDRKIPPYAILSHRWEEEEVTFQDMIAEGAANSFKITGCCQRAREDGLKYAWIDTCCIDKSSSAELSEAINSMFKWYKNAEVCYAYLSDVLINGFDSTSLSSMFRRSRWFTRGWTLQELLAPHTIIFFDITWTEIGTKLQLRPLIEQITGITHLLNFNRASIAQKMSWAAERVTTRVEDQAYCLMGLFGVNMPPLYGEGDNAFRRLQLEILEVSDDESIFAWKEDLLWDTAGRMQSNLTLLQR</sequence>
<dbReference type="GeneID" id="28827551"/>
<dbReference type="RefSeq" id="XP_018065712.1">
    <property type="nucleotide sequence ID" value="XM_018217825.1"/>
</dbReference>
<dbReference type="EMBL" id="KQ947427">
    <property type="protein sequence ID" value="KUJ11357.1"/>
    <property type="molecule type" value="Genomic_DNA"/>
</dbReference>
<dbReference type="PANTHER" id="PTHR10622">
    <property type="entry name" value="HET DOMAIN-CONTAINING PROTEIN"/>
    <property type="match status" value="1"/>
</dbReference>
<accession>A0A194WUR6</accession>
<feature type="domain" description="Heterokaryon incompatibility" evidence="1">
    <location>
        <begin position="22"/>
        <end position="103"/>
    </location>
</feature>
<dbReference type="InParanoid" id="A0A194WUR6"/>
<name>A0A194WUR6_MOLSC</name>
<dbReference type="PANTHER" id="PTHR10622:SF10">
    <property type="entry name" value="HET DOMAIN-CONTAINING PROTEIN"/>
    <property type="match status" value="1"/>
</dbReference>
<dbReference type="Pfam" id="PF06985">
    <property type="entry name" value="HET"/>
    <property type="match status" value="1"/>
</dbReference>
<evidence type="ECO:0000259" key="1">
    <source>
        <dbReference type="Pfam" id="PF06985"/>
    </source>
</evidence>
<dbReference type="OrthoDB" id="674604at2759"/>
<organism evidence="2 3">
    <name type="scientific">Mollisia scopiformis</name>
    <name type="common">Conifer needle endophyte fungus</name>
    <name type="synonym">Phialocephala scopiformis</name>
    <dbReference type="NCBI Taxonomy" id="149040"/>
    <lineage>
        <taxon>Eukaryota</taxon>
        <taxon>Fungi</taxon>
        <taxon>Dikarya</taxon>
        <taxon>Ascomycota</taxon>
        <taxon>Pezizomycotina</taxon>
        <taxon>Leotiomycetes</taxon>
        <taxon>Helotiales</taxon>
        <taxon>Mollisiaceae</taxon>
        <taxon>Mollisia</taxon>
    </lineage>
</organism>